<proteinExistence type="predicted"/>
<accession>A0ABY8AV06</accession>
<protein>
    <submittedName>
        <fullName evidence="2">Uncharacterized protein</fullName>
    </submittedName>
</protein>
<feature type="region of interest" description="Disordered" evidence="1">
    <location>
        <begin position="1"/>
        <end position="21"/>
    </location>
</feature>
<feature type="compositionally biased region" description="Basic and acidic residues" evidence="1">
    <location>
        <begin position="12"/>
        <end position="21"/>
    </location>
</feature>
<gene>
    <name evidence="2" type="ORF">PXX05_04185</name>
</gene>
<organism evidence="2 3">
    <name type="scientific">Legionella cardiaca</name>
    <dbReference type="NCBI Taxonomy" id="1071983"/>
    <lineage>
        <taxon>Bacteria</taxon>
        <taxon>Pseudomonadati</taxon>
        <taxon>Pseudomonadota</taxon>
        <taxon>Gammaproteobacteria</taxon>
        <taxon>Legionellales</taxon>
        <taxon>Legionellaceae</taxon>
        <taxon>Legionella</taxon>
    </lineage>
</organism>
<keyword evidence="3" id="KW-1185">Reference proteome</keyword>
<dbReference type="Proteomes" id="UP001222087">
    <property type="component" value="Chromosome"/>
</dbReference>
<evidence type="ECO:0000313" key="3">
    <source>
        <dbReference type="Proteomes" id="UP001222087"/>
    </source>
</evidence>
<feature type="region of interest" description="Disordered" evidence="1">
    <location>
        <begin position="28"/>
        <end position="47"/>
    </location>
</feature>
<evidence type="ECO:0000313" key="2">
    <source>
        <dbReference type="EMBL" id="WED43991.1"/>
    </source>
</evidence>
<evidence type="ECO:0000256" key="1">
    <source>
        <dbReference type="SAM" id="MobiDB-lite"/>
    </source>
</evidence>
<sequence length="60" mass="6603">MKKSSPTFAKKQTKEKVKKGDLKNVSGGARLKDILNPPAPQEGPPDFDEIERLIRQGVKG</sequence>
<dbReference type="RefSeq" id="WP_275089806.1">
    <property type="nucleotide sequence ID" value="NZ_CP119078.1"/>
</dbReference>
<name>A0ABY8AV06_9GAMM</name>
<dbReference type="EMBL" id="CP119078">
    <property type="protein sequence ID" value="WED43991.1"/>
    <property type="molecule type" value="Genomic_DNA"/>
</dbReference>
<reference evidence="2 3" key="1">
    <citation type="submission" date="2023-02" db="EMBL/GenBank/DDBJ databases">
        <title>Genome Sequence of L. cardiaca H63T.</title>
        <authorList>
            <person name="Lopez A.E."/>
            <person name="Cianciotto N.P."/>
        </authorList>
    </citation>
    <scope>NUCLEOTIDE SEQUENCE [LARGE SCALE GENOMIC DNA]</scope>
    <source>
        <strain evidence="2 3">H63</strain>
    </source>
</reference>